<feature type="domain" description="Sushi" evidence="8">
    <location>
        <begin position="317"/>
        <end position="375"/>
    </location>
</feature>
<dbReference type="Proteomes" id="UP000504632">
    <property type="component" value="Chromosome 9"/>
</dbReference>
<dbReference type="PANTHER" id="PTHR45785:SF2">
    <property type="entry name" value="COMPLEMENT FACTOR H-RELATED"/>
    <property type="match status" value="1"/>
</dbReference>
<feature type="chain" id="PRO_5026963917" evidence="7">
    <location>
        <begin position="22"/>
        <end position="440"/>
    </location>
</feature>
<keyword evidence="9" id="KW-1185">Reference proteome</keyword>
<feature type="domain" description="Sushi" evidence="8">
    <location>
        <begin position="66"/>
        <end position="122"/>
    </location>
</feature>
<dbReference type="RefSeq" id="XP_030640107.1">
    <property type="nucleotide sequence ID" value="XM_030784247.1"/>
</dbReference>
<evidence type="ECO:0000256" key="1">
    <source>
        <dbReference type="ARBA" id="ARBA00004328"/>
    </source>
</evidence>
<feature type="domain" description="Sushi" evidence="8">
    <location>
        <begin position="187"/>
        <end position="244"/>
    </location>
</feature>
<dbReference type="InParanoid" id="A0A6J2W807"/>
<accession>A0A6J2W807</accession>
<dbReference type="SMART" id="SM00032">
    <property type="entry name" value="CCP"/>
    <property type="match status" value="5"/>
</dbReference>
<feature type="disulfide bond" evidence="5">
    <location>
        <begin position="319"/>
        <end position="362"/>
    </location>
</feature>
<protein>
    <submittedName>
        <fullName evidence="10">Complement factor H-related protein 2</fullName>
    </submittedName>
</protein>
<evidence type="ECO:0000259" key="8">
    <source>
        <dbReference type="PROSITE" id="PS50923"/>
    </source>
</evidence>
<reference evidence="10" key="1">
    <citation type="submission" date="2025-08" db="UniProtKB">
        <authorList>
            <consortium name="RefSeq"/>
        </authorList>
    </citation>
    <scope>IDENTIFICATION</scope>
</reference>
<feature type="signal peptide" evidence="7">
    <location>
        <begin position="1"/>
        <end position="21"/>
    </location>
</feature>
<dbReference type="OrthoDB" id="10051774at2759"/>
<evidence type="ECO:0000256" key="7">
    <source>
        <dbReference type="SAM" id="SignalP"/>
    </source>
</evidence>
<dbReference type="PROSITE" id="PS50923">
    <property type="entry name" value="SUSHI"/>
    <property type="match status" value="5"/>
</dbReference>
<comment type="subcellular location">
    <subcellularLocation>
        <location evidence="1">Virion</location>
    </subcellularLocation>
</comment>
<dbReference type="CDD" id="cd00033">
    <property type="entry name" value="CCP"/>
    <property type="match status" value="3"/>
</dbReference>
<dbReference type="GeneID" id="115820618"/>
<dbReference type="PANTHER" id="PTHR45785">
    <property type="entry name" value="COMPLEMENT FACTOR H-RELATED"/>
    <property type="match status" value="1"/>
</dbReference>
<feature type="region of interest" description="Disordered" evidence="6">
    <location>
        <begin position="304"/>
        <end position="323"/>
    </location>
</feature>
<feature type="domain" description="Sushi" evidence="8">
    <location>
        <begin position="123"/>
        <end position="186"/>
    </location>
</feature>
<dbReference type="InterPro" id="IPR051503">
    <property type="entry name" value="ComplSys_Reg/VirEntry_Med"/>
</dbReference>
<organism evidence="9 10">
    <name type="scientific">Chanos chanos</name>
    <name type="common">Milkfish</name>
    <name type="synonym">Mugil chanos</name>
    <dbReference type="NCBI Taxonomy" id="29144"/>
    <lineage>
        <taxon>Eukaryota</taxon>
        <taxon>Metazoa</taxon>
        <taxon>Chordata</taxon>
        <taxon>Craniata</taxon>
        <taxon>Vertebrata</taxon>
        <taxon>Euteleostomi</taxon>
        <taxon>Actinopterygii</taxon>
        <taxon>Neopterygii</taxon>
        <taxon>Teleostei</taxon>
        <taxon>Ostariophysi</taxon>
        <taxon>Gonorynchiformes</taxon>
        <taxon>Chanidae</taxon>
        <taxon>Chanos</taxon>
    </lineage>
</organism>
<dbReference type="AlphaFoldDB" id="A0A6J2W807"/>
<keyword evidence="4 5" id="KW-1015">Disulfide bond</keyword>
<evidence type="ECO:0000256" key="3">
    <source>
        <dbReference type="ARBA" id="ARBA00022729"/>
    </source>
</evidence>
<keyword evidence="3 7" id="KW-0732">Signal</keyword>
<dbReference type="InterPro" id="IPR000436">
    <property type="entry name" value="Sushi_SCR_CCP_dom"/>
</dbReference>
<comment type="caution">
    <text evidence="5">Lacks conserved residue(s) required for the propagation of feature annotation.</text>
</comment>
<evidence type="ECO:0000256" key="2">
    <source>
        <dbReference type="ARBA" id="ARBA00022659"/>
    </source>
</evidence>
<evidence type="ECO:0000256" key="5">
    <source>
        <dbReference type="PROSITE-ProRule" id="PRU00302"/>
    </source>
</evidence>
<gene>
    <name evidence="10" type="primary">LOC115820618</name>
</gene>
<feature type="compositionally biased region" description="Polar residues" evidence="6">
    <location>
        <begin position="304"/>
        <end position="317"/>
    </location>
</feature>
<feature type="domain" description="Sushi" evidence="8">
    <location>
        <begin position="245"/>
        <end position="311"/>
    </location>
</feature>
<name>A0A6J2W807_CHACN</name>
<proteinExistence type="predicted"/>
<dbReference type="InterPro" id="IPR035976">
    <property type="entry name" value="Sushi/SCR/CCP_sf"/>
</dbReference>
<evidence type="ECO:0000256" key="6">
    <source>
        <dbReference type="SAM" id="MobiDB-lite"/>
    </source>
</evidence>
<evidence type="ECO:0000256" key="4">
    <source>
        <dbReference type="ARBA" id="ARBA00023157"/>
    </source>
</evidence>
<dbReference type="Gene3D" id="2.10.70.10">
    <property type="entry name" value="Complement Module, domain 1"/>
    <property type="match status" value="6"/>
</dbReference>
<evidence type="ECO:0000313" key="10">
    <source>
        <dbReference type="RefSeq" id="XP_030640107.1"/>
    </source>
</evidence>
<dbReference type="Pfam" id="PF00084">
    <property type="entry name" value="Sushi"/>
    <property type="match status" value="5"/>
</dbReference>
<keyword evidence="2 5" id="KW-0768">Sushi</keyword>
<evidence type="ECO:0000313" key="9">
    <source>
        <dbReference type="Proteomes" id="UP000504632"/>
    </source>
</evidence>
<sequence length="440" mass="50411">MKSNLFVVFLYVCVSVDRSSTDNVAELESNIFLQPGQSVRVTCSQGSMIVENGQNSKKVLCQTNEIKCPPVEIQNGRIVNEQPEYKEDEQLRYECNKGFQAKPGGQPQCTRHGWSITPECEEIVCRVESRPTNAVIKPEGQTVFRPGQSVEITCSEGYWLFWTKDTSHKVLCKSDGQWERSLICEEITCEYPRDDHLYDYWSRFPRTGRLGRTSDYSCQSGYYKAAEKAKCTENGWQPKPLCLASVCEEPDLPHANIIRKSVSRQTHYTHGEWIEYECETGYEPKGRITIHCLQRDAGSAPQWSGIRQCQGSESGQDQCGPPPTIDSAEVISIVKKQYEEGNRVEYQCQAKYKISLNRHMTCRRGQWTGEVKCLKPCTITTAEMDKNNIEFRYGEENKVYAPHLDYITFQCKGREHQRHPQSPDFRSQCFDGVMTLPFCV</sequence>
<dbReference type="SUPFAM" id="SSF57535">
    <property type="entry name" value="Complement control module/SCR domain"/>
    <property type="match status" value="6"/>
</dbReference>